<comment type="cofactor">
    <cofactor evidence="2">
        <name>FAD</name>
        <dbReference type="ChEBI" id="CHEBI:57692"/>
    </cofactor>
</comment>
<keyword evidence="10" id="KW-0028">Amino-acid biosynthesis</keyword>
<dbReference type="InterPro" id="IPR017938">
    <property type="entry name" value="Riboflavin_synthase-like_b-brl"/>
</dbReference>
<evidence type="ECO:0000259" key="12">
    <source>
        <dbReference type="PROSITE" id="PS50902"/>
    </source>
</evidence>
<dbReference type="PROSITE" id="PS51384">
    <property type="entry name" value="FAD_FR"/>
    <property type="match status" value="1"/>
</dbReference>
<feature type="domain" description="FAD-binding FR-type" evidence="13">
    <location>
        <begin position="236"/>
        <end position="434"/>
    </location>
</feature>
<keyword evidence="7" id="KW-0521">NADP</keyword>
<protein>
    <recommendedName>
        <fullName evidence="3">assimilatory sulfite reductase (NADPH)</fullName>
        <ecNumber evidence="3">1.8.1.2</ecNumber>
    </recommendedName>
</protein>
<keyword evidence="10" id="KW-0198">Cysteine biosynthesis</keyword>
<dbReference type="PROSITE" id="PS50902">
    <property type="entry name" value="FLAVODOXIN_LIKE"/>
    <property type="match status" value="1"/>
</dbReference>
<dbReference type="EC" id="1.8.1.2" evidence="3"/>
<evidence type="ECO:0000313" key="15">
    <source>
        <dbReference type="Proteomes" id="UP000295696"/>
    </source>
</evidence>
<evidence type="ECO:0000256" key="8">
    <source>
        <dbReference type="ARBA" id="ARBA00022982"/>
    </source>
</evidence>
<dbReference type="PRINTS" id="PR00371">
    <property type="entry name" value="FPNCR"/>
</dbReference>
<comment type="catalytic activity">
    <reaction evidence="11">
        <text>hydrogen sulfide + 3 NADP(+) + 3 H2O = sulfite + 3 NADPH + 4 H(+)</text>
        <dbReference type="Rhea" id="RHEA:13801"/>
        <dbReference type="ChEBI" id="CHEBI:15377"/>
        <dbReference type="ChEBI" id="CHEBI:15378"/>
        <dbReference type="ChEBI" id="CHEBI:17359"/>
        <dbReference type="ChEBI" id="CHEBI:29919"/>
        <dbReference type="ChEBI" id="CHEBI:57783"/>
        <dbReference type="ChEBI" id="CHEBI:58349"/>
        <dbReference type="EC" id="1.8.1.2"/>
    </reaction>
</comment>
<evidence type="ECO:0000256" key="7">
    <source>
        <dbReference type="ARBA" id="ARBA00022857"/>
    </source>
</evidence>
<dbReference type="Pfam" id="PF00175">
    <property type="entry name" value="NAD_binding_1"/>
    <property type="match status" value="1"/>
</dbReference>
<evidence type="ECO:0000256" key="9">
    <source>
        <dbReference type="ARBA" id="ARBA00023002"/>
    </source>
</evidence>
<evidence type="ECO:0000256" key="2">
    <source>
        <dbReference type="ARBA" id="ARBA00001974"/>
    </source>
</evidence>
<dbReference type="InterPro" id="IPR029039">
    <property type="entry name" value="Flavoprotein-like_sf"/>
</dbReference>
<dbReference type="Gene3D" id="1.20.990.10">
    <property type="entry name" value="NADPH-cytochrome p450 Reductase, Chain A, domain 3"/>
    <property type="match status" value="1"/>
</dbReference>
<dbReference type="InterPro" id="IPR001433">
    <property type="entry name" value="OxRdtase_FAD/NAD-bd"/>
</dbReference>
<evidence type="ECO:0000256" key="6">
    <source>
        <dbReference type="ARBA" id="ARBA00022827"/>
    </source>
</evidence>
<dbReference type="Proteomes" id="UP000295696">
    <property type="component" value="Unassembled WGS sequence"/>
</dbReference>
<evidence type="ECO:0000256" key="3">
    <source>
        <dbReference type="ARBA" id="ARBA00012604"/>
    </source>
</evidence>
<evidence type="ECO:0000313" key="14">
    <source>
        <dbReference type="EMBL" id="TCS52252.1"/>
    </source>
</evidence>
<dbReference type="PANTHER" id="PTHR19384:SF128">
    <property type="entry name" value="NADPH OXIDOREDUCTASE A"/>
    <property type="match status" value="1"/>
</dbReference>
<dbReference type="GO" id="GO:0010181">
    <property type="term" value="F:FMN binding"/>
    <property type="evidence" value="ECO:0007669"/>
    <property type="project" value="InterPro"/>
</dbReference>
<dbReference type="Gene3D" id="2.40.30.10">
    <property type="entry name" value="Translation factors"/>
    <property type="match status" value="2"/>
</dbReference>
<dbReference type="InterPro" id="IPR001094">
    <property type="entry name" value="Flavdoxin-like"/>
</dbReference>
<dbReference type="SUPFAM" id="SSF52343">
    <property type="entry name" value="Ferredoxin reductase-like, C-terminal NADP-linked domain"/>
    <property type="match status" value="1"/>
</dbReference>
<dbReference type="Pfam" id="PF00258">
    <property type="entry name" value="Flavodoxin_1"/>
    <property type="match status" value="1"/>
</dbReference>
<dbReference type="SUPFAM" id="SSF52218">
    <property type="entry name" value="Flavoproteins"/>
    <property type="match status" value="1"/>
</dbReference>
<keyword evidence="5" id="KW-0288">FMN</keyword>
<dbReference type="InterPro" id="IPR023173">
    <property type="entry name" value="NADPH_Cyt_P450_Rdtase_alpha"/>
</dbReference>
<dbReference type="InterPro" id="IPR008254">
    <property type="entry name" value="Flavodoxin/NO_synth"/>
</dbReference>
<dbReference type="InterPro" id="IPR001709">
    <property type="entry name" value="Flavoprot_Pyr_Nucl_cyt_Rdtase"/>
</dbReference>
<feature type="domain" description="Flavodoxin-like" evidence="12">
    <location>
        <begin position="70"/>
        <end position="209"/>
    </location>
</feature>
<dbReference type="Pfam" id="PF00667">
    <property type="entry name" value="FAD_binding_1"/>
    <property type="match status" value="2"/>
</dbReference>
<evidence type="ECO:0000256" key="4">
    <source>
        <dbReference type="ARBA" id="ARBA00022630"/>
    </source>
</evidence>
<evidence type="ECO:0000256" key="11">
    <source>
        <dbReference type="ARBA" id="ARBA00052219"/>
    </source>
</evidence>
<dbReference type="PRINTS" id="PR00369">
    <property type="entry name" value="FLAVODOXIN"/>
</dbReference>
<dbReference type="GO" id="GO:0019344">
    <property type="term" value="P:cysteine biosynthetic process"/>
    <property type="evidence" value="ECO:0007669"/>
    <property type="project" value="UniProtKB-KW"/>
</dbReference>
<name>A0A4R3ISE0_9RHOB</name>
<keyword evidence="8" id="KW-0813">Transport</keyword>
<keyword evidence="8" id="KW-0249">Electron transport</keyword>
<dbReference type="GO" id="GO:0005829">
    <property type="term" value="C:cytosol"/>
    <property type="evidence" value="ECO:0007669"/>
    <property type="project" value="TreeGrafter"/>
</dbReference>
<organism evidence="14 15">
    <name type="scientific">Primorskyibacter sedentarius</name>
    <dbReference type="NCBI Taxonomy" id="745311"/>
    <lineage>
        <taxon>Bacteria</taxon>
        <taxon>Pseudomonadati</taxon>
        <taxon>Pseudomonadota</taxon>
        <taxon>Alphaproteobacteria</taxon>
        <taxon>Rhodobacterales</taxon>
        <taxon>Roseobacteraceae</taxon>
        <taxon>Primorskyibacter</taxon>
    </lineage>
</organism>
<dbReference type="InterPro" id="IPR003097">
    <property type="entry name" value="CysJ-like_FAD-binding"/>
</dbReference>
<comment type="caution">
    <text evidence="14">The sequence shown here is derived from an EMBL/GenBank/DDBJ whole genome shotgun (WGS) entry which is preliminary data.</text>
</comment>
<dbReference type="GO" id="GO:0004783">
    <property type="term" value="F:sulfite reductase (NADPH) activity"/>
    <property type="evidence" value="ECO:0007669"/>
    <property type="project" value="UniProtKB-EC"/>
</dbReference>
<evidence type="ECO:0000256" key="1">
    <source>
        <dbReference type="ARBA" id="ARBA00001917"/>
    </source>
</evidence>
<keyword evidence="9" id="KW-0560">Oxidoreductase</keyword>
<accession>A0A4R3ISE0</accession>
<dbReference type="CDD" id="cd06199">
    <property type="entry name" value="SiR"/>
    <property type="match status" value="1"/>
</dbReference>
<gene>
    <name evidence="14" type="ORF">EDD52_13912</name>
</gene>
<dbReference type="Gene3D" id="3.40.50.360">
    <property type="match status" value="1"/>
</dbReference>
<dbReference type="OrthoDB" id="9806195at2"/>
<dbReference type="Gene3D" id="3.40.50.80">
    <property type="entry name" value="Nucleotide-binding domain of ferredoxin-NADP reductase (FNR) module"/>
    <property type="match status" value="1"/>
</dbReference>
<dbReference type="InterPro" id="IPR017927">
    <property type="entry name" value="FAD-bd_FR_type"/>
</dbReference>
<proteinExistence type="predicted"/>
<dbReference type="EMBL" id="SLZU01000039">
    <property type="protein sequence ID" value="TCS52252.1"/>
    <property type="molecule type" value="Genomic_DNA"/>
</dbReference>
<evidence type="ECO:0000259" key="13">
    <source>
        <dbReference type="PROSITE" id="PS51384"/>
    </source>
</evidence>
<dbReference type="GO" id="GO:0050660">
    <property type="term" value="F:flavin adenine dinucleotide binding"/>
    <property type="evidence" value="ECO:0007669"/>
    <property type="project" value="TreeGrafter"/>
</dbReference>
<keyword evidence="15" id="KW-1185">Reference proteome</keyword>
<keyword evidence="4" id="KW-0285">Flavoprotein</keyword>
<dbReference type="AlphaFoldDB" id="A0A4R3ISE0"/>
<sequence>MTAQDPKILQNLATAIGQTHGLAPATFIPADAPFDEAQRHWLNGLLSGLHAIASAATAGSGGVAEAGTALTILYGSQSGNAEALSKELRKYAKTQGFEATVASLDDLQVADLSAINHLLIVAATFGEGEPTDNAAKFYTALMDDTAPELPASLNFSILGLGDSSYADFNKAASDIDRRLGELGATRAADAVLCDVDFDDDFAAWRDATFSSDLFKSAAGAALPPEPVAAGPAFDKNHPFMATLSVAQRLSGAASAKSVNHIELSLAGGGEDLSYDVGDALGVWPINCRKEVQEVLIATGFSGKETVMLKTGPTPLRAALLTRLNLQTVTPKTLEAWGVEKNGEDDQIIDLLQAGAVSDPQRLVEGMRALQPRLYSISSSPKTHPGEVHLTVGEVRYNLHGSDRKGVASTYLGERLVEGGSVGVYVQKSSHFHIPADDTVPLIMIGPGTGIAPFRAFLEEREARGAEGRNWLFFGDQHEECDYLYREQIETWLKDGVLDKLSLAWSRDSAEKVYVQTLLKRDAQEVFDWLENGAAIYICGDANRMAADVDRALREIIMQQGGKSEFEAATYMETLAASHRYQRDVY</sequence>
<dbReference type="RefSeq" id="WP_132248861.1">
    <property type="nucleotide sequence ID" value="NZ_SLZU01000039.1"/>
</dbReference>
<reference evidence="14 15" key="1">
    <citation type="submission" date="2019-03" db="EMBL/GenBank/DDBJ databases">
        <title>Genomic Encyclopedia of Type Strains, Phase IV (KMG-IV): sequencing the most valuable type-strain genomes for metagenomic binning, comparative biology and taxonomic classification.</title>
        <authorList>
            <person name="Goeker M."/>
        </authorList>
    </citation>
    <scope>NUCLEOTIDE SEQUENCE [LARGE SCALE GENOMIC DNA]</scope>
    <source>
        <strain evidence="14 15">DSM 104836</strain>
    </source>
</reference>
<keyword evidence="6" id="KW-0274">FAD</keyword>
<evidence type="ECO:0000256" key="5">
    <source>
        <dbReference type="ARBA" id="ARBA00022643"/>
    </source>
</evidence>
<dbReference type="SUPFAM" id="SSF63380">
    <property type="entry name" value="Riboflavin synthase domain-like"/>
    <property type="match status" value="1"/>
</dbReference>
<evidence type="ECO:0000256" key="10">
    <source>
        <dbReference type="ARBA" id="ARBA00023192"/>
    </source>
</evidence>
<dbReference type="PANTHER" id="PTHR19384">
    <property type="entry name" value="NITRIC OXIDE SYNTHASE-RELATED"/>
    <property type="match status" value="1"/>
</dbReference>
<dbReference type="InterPro" id="IPR039261">
    <property type="entry name" value="FNR_nucleotide-bd"/>
</dbReference>
<comment type="cofactor">
    <cofactor evidence="1">
        <name>FMN</name>
        <dbReference type="ChEBI" id="CHEBI:58210"/>
    </cofactor>
</comment>
<dbReference type="FunFam" id="3.40.50.80:FF:000001">
    <property type="entry name" value="NADPH--cytochrome P450 reductase 1"/>
    <property type="match status" value="1"/>
</dbReference>